<dbReference type="Proteomes" id="UP000000333">
    <property type="component" value="Chromosome"/>
</dbReference>
<dbReference type="GeneID" id="78511496"/>
<sequence length="152" mass="17255">MAMKLFTEDVFLNVDVKSDSDVLSFMARHLLKEGKVKKGYEEHLLAREFDYPTGLYLGEINVAIPHTDYQYANTTQVAIATLSNPVLWRSMEDPDETLSVSVVVLSIFDHPEHQLKVLQQIMGVLQNQECVAEITKATTPQQVISAFEKKER</sequence>
<name>E1QXN3_OLSUV</name>
<dbReference type="InterPro" id="IPR051541">
    <property type="entry name" value="PTS_SugarTrans_NitroReg"/>
</dbReference>
<dbReference type="SUPFAM" id="SSF55804">
    <property type="entry name" value="Phoshotransferase/anion transport protein"/>
    <property type="match status" value="1"/>
</dbReference>
<protein>
    <submittedName>
        <fullName evidence="2">Putative PTS IIA-like nitrogen-regulatory protein PtsN</fullName>
    </submittedName>
</protein>
<reference evidence="2 3" key="1">
    <citation type="journal article" date="2010" name="Stand. Genomic Sci.">
        <title>Complete genome sequence of Olsenella uli type strain (VPI D76D-27C).</title>
        <authorList>
            <person name="Goker M."/>
            <person name="Held B."/>
            <person name="Lucas S."/>
            <person name="Nolan M."/>
            <person name="Yasawong M."/>
            <person name="Glavina Del Rio T."/>
            <person name="Tice H."/>
            <person name="Cheng J.F."/>
            <person name="Bruce D."/>
            <person name="Detter J.C."/>
            <person name="Tapia R."/>
            <person name="Han C."/>
            <person name="Goodwin L."/>
            <person name="Pitluck S."/>
            <person name="Liolios K."/>
            <person name="Ivanova N."/>
            <person name="Mavromatis K."/>
            <person name="Mikhailova N."/>
            <person name="Pati A."/>
            <person name="Chen A."/>
            <person name="Palaniappan K."/>
            <person name="Land M."/>
            <person name="Hauser L."/>
            <person name="Chang Y.J."/>
            <person name="Jeffries C.D."/>
            <person name="Rohde M."/>
            <person name="Sikorski J."/>
            <person name="Pukall R."/>
            <person name="Woyke T."/>
            <person name="Bristow J."/>
            <person name="Eisen J.A."/>
            <person name="Markowitz V."/>
            <person name="Hugenholtz P."/>
            <person name="Kyrpides N.C."/>
            <person name="Klenk H.P."/>
            <person name="Lapidus A."/>
        </authorList>
    </citation>
    <scope>NUCLEOTIDE SEQUENCE [LARGE SCALE GENOMIC DNA]</scope>
    <source>
        <strain evidence="3">ATCC 49627 / DSM 7084 / CIP 109912 / JCM 12494 / NCIMB 702895 / VPI D76D-27C</strain>
    </source>
</reference>
<dbReference type="PROSITE" id="PS51094">
    <property type="entry name" value="PTS_EIIA_TYPE_2"/>
    <property type="match status" value="1"/>
</dbReference>
<dbReference type="Pfam" id="PF00359">
    <property type="entry name" value="PTS_EIIA_2"/>
    <property type="match status" value="1"/>
</dbReference>
<dbReference type="Gene3D" id="3.40.930.10">
    <property type="entry name" value="Mannitol-specific EII, Chain A"/>
    <property type="match status" value="1"/>
</dbReference>
<dbReference type="RefSeq" id="WP_013250899.1">
    <property type="nucleotide sequence ID" value="NC_014363.1"/>
</dbReference>
<dbReference type="HOGENOM" id="CLU_072531_6_0_11"/>
<gene>
    <name evidence="2" type="ordered locus">Olsu_0012</name>
</gene>
<dbReference type="AlphaFoldDB" id="E1QXN3"/>
<dbReference type="CDD" id="cd00211">
    <property type="entry name" value="PTS_IIA_fru"/>
    <property type="match status" value="1"/>
</dbReference>
<dbReference type="STRING" id="633147.Olsu_0012"/>
<evidence type="ECO:0000313" key="2">
    <source>
        <dbReference type="EMBL" id="ADK67147.1"/>
    </source>
</evidence>
<dbReference type="EMBL" id="CP002106">
    <property type="protein sequence ID" value="ADK67147.1"/>
    <property type="molecule type" value="Genomic_DNA"/>
</dbReference>
<dbReference type="eggNOG" id="COG1762">
    <property type="taxonomic scope" value="Bacteria"/>
</dbReference>
<dbReference type="OrthoDB" id="370976at2"/>
<keyword evidence="3" id="KW-1185">Reference proteome</keyword>
<dbReference type="PANTHER" id="PTHR47738:SF3">
    <property type="entry name" value="PHOSPHOTRANSFERASE SYSTEM MANNITOL_FRUCTOSE-SPECIFIC IIA DOMAIN CONTAINING PROTEIN"/>
    <property type="match status" value="1"/>
</dbReference>
<dbReference type="KEGG" id="ols:Olsu_0012"/>
<feature type="domain" description="PTS EIIA type-2" evidence="1">
    <location>
        <begin position="3"/>
        <end position="150"/>
    </location>
</feature>
<evidence type="ECO:0000313" key="3">
    <source>
        <dbReference type="Proteomes" id="UP000000333"/>
    </source>
</evidence>
<proteinExistence type="predicted"/>
<dbReference type="InterPro" id="IPR002178">
    <property type="entry name" value="PTS_EIIA_type-2_dom"/>
</dbReference>
<dbReference type="InterPro" id="IPR016152">
    <property type="entry name" value="PTrfase/Anion_transptr"/>
</dbReference>
<dbReference type="PANTHER" id="PTHR47738">
    <property type="entry name" value="PTS SYSTEM FRUCTOSE-LIKE EIIA COMPONENT-RELATED"/>
    <property type="match status" value="1"/>
</dbReference>
<organism evidence="2 3">
    <name type="scientific">Olsenella uli (strain ATCC 49627 / DSM 7084 / CCUG 31166 / CIP 109912 / JCM 12494 / LMG 11480 / NCIMB 702895 / VPI D76D-27C)</name>
    <name type="common">Lactobacillus uli</name>
    <dbReference type="NCBI Taxonomy" id="633147"/>
    <lineage>
        <taxon>Bacteria</taxon>
        <taxon>Bacillati</taxon>
        <taxon>Actinomycetota</taxon>
        <taxon>Coriobacteriia</taxon>
        <taxon>Coriobacteriales</taxon>
        <taxon>Atopobiaceae</taxon>
        <taxon>Olsenella</taxon>
    </lineage>
</organism>
<accession>E1QXN3</accession>
<evidence type="ECO:0000259" key="1">
    <source>
        <dbReference type="PROSITE" id="PS51094"/>
    </source>
</evidence>